<sequence length="259" mass="29714">MKAFIGLVKKDLSLMKFWYIVWLAVFIIGMAGVYILSVYLSEPLIPVPFLMMAAGFHMFLAPISLLYTLNLEGKTQLWLYNPQSSLKLLLSKLSTAAIIQLIAQLIISLYALFIMQALVKAGKIASFGNFLPIKQGIFMQLGIFSTAMYISIWFIFLWTVYHSLGKYPAIRHFRWLAVVLVWFAWSLLEELLVKTKILTNEWFSLDLNVHIEPNLKYEDGWNIIYTDVSLPIIPILLYAALAIILFLLASRLLDRKVEV</sequence>
<dbReference type="Proteomes" id="UP000823485">
    <property type="component" value="Unassembled WGS sequence"/>
</dbReference>
<keyword evidence="3" id="KW-1185">Reference proteome</keyword>
<reference evidence="2 3" key="1">
    <citation type="submission" date="2021-01" db="EMBL/GenBank/DDBJ databases">
        <title>Genomic Encyclopedia of Type Strains, Phase IV (KMG-IV): sequencing the most valuable type-strain genomes for metagenomic binning, comparative biology and taxonomic classification.</title>
        <authorList>
            <person name="Goeker M."/>
        </authorList>
    </citation>
    <scope>NUCLEOTIDE SEQUENCE [LARGE SCALE GENOMIC DNA]</scope>
    <source>
        <strain evidence="2 3">DSM 105453</strain>
    </source>
</reference>
<dbReference type="RefSeq" id="WP_077109852.1">
    <property type="nucleotide sequence ID" value="NZ_JAFBFH010000001.1"/>
</dbReference>
<protein>
    <submittedName>
        <fullName evidence="2">Fatty acid desaturase</fullName>
    </submittedName>
</protein>
<feature type="transmembrane region" description="Helical" evidence="1">
    <location>
        <begin position="89"/>
        <end position="117"/>
    </location>
</feature>
<feature type="transmembrane region" description="Helical" evidence="1">
    <location>
        <begin position="137"/>
        <end position="161"/>
    </location>
</feature>
<evidence type="ECO:0000313" key="3">
    <source>
        <dbReference type="Proteomes" id="UP000823485"/>
    </source>
</evidence>
<dbReference type="EMBL" id="JAFBFH010000001">
    <property type="protein sequence ID" value="MBM7713091.1"/>
    <property type="molecule type" value="Genomic_DNA"/>
</dbReference>
<proteinExistence type="predicted"/>
<feature type="transmembrane region" description="Helical" evidence="1">
    <location>
        <begin position="47"/>
        <end position="69"/>
    </location>
</feature>
<keyword evidence="1" id="KW-0812">Transmembrane</keyword>
<gene>
    <name evidence="2" type="ORF">JOC94_000057</name>
</gene>
<feature type="transmembrane region" description="Helical" evidence="1">
    <location>
        <begin position="20"/>
        <end position="41"/>
    </location>
</feature>
<evidence type="ECO:0000313" key="2">
    <source>
        <dbReference type="EMBL" id="MBM7713091.1"/>
    </source>
</evidence>
<keyword evidence="1" id="KW-1133">Transmembrane helix</keyword>
<feature type="transmembrane region" description="Helical" evidence="1">
    <location>
        <begin position="173"/>
        <end position="193"/>
    </location>
</feature>
<accession>A0ABS2R0B7</accession>
<keyword evidence="1" id="KW-0472">Membrane</keyword>
<organism evidence="2 3">
    <name type="scientific">Siminovitchia thermophila</name>
    <dbReference type="NCBI Taxonomy" id="1245522"/>
    <lineage>
        <taxon>Bacteria</taxon>
        <taxon>Bacillati</taxon>
        <taxon>Bacillota</taxon>
        <taxon>Bacilli</taxon>
        <taxon>Bacillales</taxon>
        <taxon>Bacillaceae</taxon>
        <taxon>Siminovitchia</taxon>
    </lineage>
</organism>
<comment type="caution">
    <text evidence="2">The sequence shown here is derived from an EMBL/GenBank/DDBJ whole genome shotgun (WGS) entry which is preliminary data.</text>
</comment>
<feature type="transmembrane region" description="Helical" evidence="1">
    <location>
        <begin position="228"/>
        <end position="249"/>
    </location>
</feature>
<name>A0ABS2R0B7_9BACI</name>
<evidence type="ECO:0000256" key="1">
    <source>
        <dbReference type="SAM" id="Phobius"/>
    </source>
</evidence>